<evidence type="ECO:0000256" key="1">
    <source>
        <dbReference type="ARBA" id="ARBA00023015"/>
    </source>
</evidence>
<dbReference type="OrthoDB" id="162505at2"/>
<keyword evidence="3" id="KW-0804">Transcription</keyword>
<evidence type="ECO:0000313" key="6">
    <source>
        <dbReference type="Proteomes" id="UP000248214"/>
    </source>
</evidence>
<keyword evidence="2" id="KW-0238">DNA-binding</keyword>
<keyword evidence="6" id="KW-1185">Reference proteome</keyword>
<comment type="caution">
    <text evidence="5">The sequence shown here is derived from an EMBL/GenBank/DDBJ whole genome shotgun (WGS) entry which is preliminary data.</text>
</comment>
<organism evidence="5 6">
    <name type="scientific">Salipaludibacillus keqinensis</name>
    <dbReference type="NCBI Taxonomy" id="2045207"/>
    <lineage>
        <taxon>Bacteria</taxon>
        <taxon>Bacillati</taxon>
        <taxon>Bacillota</taxon>
        <taxon>Bacilli</taxon>
        <taxon>Bacillales</taxon>
        <taxon>Bacillaceae</taxon>
    </lineage>
</organism>
<feature type="domain" description="HTH gntR-type" evidence="4">
    <location>
        <begin position="9"/>
        <end position="77"/>
    </location>
</feature>
<protein>
    <submittedName>
        <fullName evidence="5">GntR family transcriptional regulator</fullName>
    </submittedName>
</protein>
<evidence type="ECO:0000256" key="3">
    <source>
        <dbReference type="ARBA" id="ARBA00023163"/>
    </source>
</evidence>
<dbReference type="AlphaFoldDB" id="A0A323TJC9"/>
<dbReference type="SUPFAM" id="SSF46785">
    <property type="entry name" value="Winged helix' DNA-binding domain"/>
    <property type="match status" value="1"/>
</dbReference>
<dbReference type="InterPro" id="IPR036390">
    <property type="entry name" value="WH_DNA-bd_sf"/>
</dbReference>
<evidence type="ECO:0000313" key="5">
    <source>
        <dbReference type="EMBL" id="PYZ94650.1"/>
    </source>
</evidence>
<gene>
    <name evidence="5" type="ORF">CR194_03730</name>
</gene>
<dbReference type="SMART" id="SM00345">
    <property type="entry name" value="HTH_GNTR"/>
    <property type="match status" value="1"/>
</dbReference>
<dbReference type="GO" id="GO:0003700">
    <property type="term" value="F:DNA-binding transcription factor activity"/>
    <property type="evidence" value="ECO:0007669"/>
    <property type="project" value="InterPro"/>
</dbReference>
<dbReference type="Proteomes" id="UP000248214">
    <property type="component" value="Unassembled WGS sequence"/>
</dbReference>
<dbReference type="PANTHER" id="PTHR38445:SF10">
    <property type="entry name" value="GNTR-FAMILY TRANSCRIPTIONAL REGULATOR"/>
    <property type="match status" value="1"/>
</dbReference>
<dbReference type="RefSeq" id="WP_110608284.1">
    <property type="nucleotide sequence ID" value="NZ_PDOD01000001.1"/>
</dbReference>
<keyword evidence="1" id="KW-0805">Transcription regulation</keyword>
<evidence type="ECO:0000256" key="2">
    <source>
        <dbReference type="ARBA" id="ARBA00023125"/>
    </source>
</evidence>
<dbReference type="InterPro" id="IPR036388">
    <property type="entry name" value="WH-like_DNA-bd_sf"/>
</dbReference>
<dbReference type="Gene3D" id="1.10.10.10">
    <property type="entry name" value="Winged helix-like DNA-binding domain superfamily/Winged helix DNA-binding domain"/>
    <property type="match status" value="1"/>
</dbReference>
<dbReference type="GO" id="GO:0003677">
    <property type="term" value="F:DNA binding"/>
    <property type="evidence" value="ECO:0007669"/>
    <property type="project" value="UniProtKB-KW"/>
</dbReference>
<dbReference type="PANTHER" id="PTHR38445">
    <property type="entry name" value="HTH-TYPE TRANSCRIPTIONAL REPRESSOR YTRA"/>
    <property type="match status" value="1"/>
</dbReference>
<dbReference type="EMBL" id="PDOD01000001">
    <property type="protein sequence ID" value="PYZ94650.1"/>
    <property type="molecule type" value="Genomic_DNA"/>
</dbReference>
<accession>A0A323TJC9</accession>
<dbReference type="InterPro" id="IPR000524">
    <property type="entry name" value="Tscrpt_reg_HTH_GntR"/>
</dbReference>
<evidence type="ECO:0000259" key="4">
    <source>
        <dbReference type="PROSITE" id="PS50949"/>
    </source>
</evidence>
<dbReference type="Pfam" id="PF00392">
    <property type="entry name" value="GntR"/>
    <property type="match status" value="1"/>
</dbReference>
<dbReference type="CDD" id="cd07377">
    <property type="entry name" value="WHTH_GntR"/>
    <property type="match status" value="1"/>
</dbReference>
<reference evidence="5 6" key="1">
    <citation type="submission" date="2017-10" db="EMBL/GenBank/DDBJ databases">
        <title>Bacillus sp. nov., a halophilic bacterium isolated from a Keqin Lake.</title>
        <authorList>
            <person name="Wang H."/>
        </authorList>
    </citation>
    <scope>NUCLEOTIDE SEQUENCE [LARGE SCALE GENOMIC DNA]</scope>
    <source>
        <strain evidence="5 6">KQ-12</strain>
    </source>
</reference>
<dbReference type="PROSITE" id="PS50949">
    <property type="entry name" value="HTH_GNTR"/>
    <property type="match status" value="1"/>
</dbReference>
<proteinExistence type="predicted"/>
<sequence>MFLNTEGSKPIYIQIAEWIETEILNGNFAVEEKVNSQYQLAEMFNINPATAAKGLNILADEDILFKKRGLGMFVSPEAKQQIVKKRKEQTLKRLVQEVVLEARYLDVSERELIQMIEQANQKGDEEGT</sequence>
<name>A0A323TJC9_9BACI</name>